<dbReference type="InterPro" id="IPR012337">
    <property type="entry name" value="RNaseH-like_sf"/>
</dbReference>
<dbReference type="STRING" id="35608.A0A2U1KLS9"/>
<accession>A0A2U1KLS9</accession>
<dbReference type="Proteomes" id="UP000245207">
    <property type="component" value="Unassembled WGS sequence"/>
</dbReference>
<dbReference type="SUPFAM" id="SSF53098">
    <property type="entry name" value="Ribonuclease H-like"/>
    <property type="match status" value="1"/>
</dbReference>
<protein>
    <recommendedName>
        <fullName evidence="1">Reverse transcriptase zinc-binding domain-containing protein</fullName>
    </recommendedName>
</protein>
<dbReference type="GO" id="GO:0003676">
    <property type="term" value="F:nucleic acid binding"/>
    <property type="evidence" value="ECO:0007669"/>
    <property type="project" value="InterPro"/>
</dbReference>
<name>A0A2U1KLS9_ARTAN</name>
<dbReference type="Pfam" id="PF13966">
    <property type="entry name" value="zf-RVT"/>
    <property type="match status" value="1"/>
</dbReference>
<dbReference type="EMBL" id="PKPP01016436">
    <property type="protein sequence ID" value="PWA37715.1"/>
    <property type="molecule type" value="Genomic_DNA"/>
</dbReference>
<dbReference type="PANTHER" id="PTHR36617">
    <property type="entry name" value="PROTEIN, PUTATIVE-RELATED"/>
    <property type="match status" value="1"/>
</dbReference>
<feature type="domain" description="Reverse transcriptase zinc-binding" evidence="1">
    <location>
        <begin position="165"/>
        <end position="239"/>
    </location>
</feature>
<dbReference type="InterPro" id="IPR044730">
    <property type="entry name" value="RNase_H-like_dom_plant"/>
</dbReference>
<dbReference type="OrthoDB" id="1705419at2759"/>
<dbReference type="AlphaFoldDB" id="A0A2U1KLS9"/>
<dbReference type="Gene3D" id="3.30.420.10">
    <property type="entry name" value="Ribonuclease H-like superfamily/Ribonuclease H"/>
    <property type="match status" value="1"/>
</dbReference>
<evidence type="ECO:0000259" key="1">
    <source>
        <dbReference type="Pfam" id="PF13966"/>
    </source>
</evidence>
<keyword evidence="3" id="KW-1185">Reference proteome</keyword>
<dbReference type="PANTHER" id="PTHR36617:SF5">
    <property type="entry name" value="OS05G0421675 PROTEIN"/>
    <property type="match status" value="1"/>
</dbReference>
<evidence type="ECO:0000313" key="2">
    <source>
        <dbReference type="EMBL" id="PWA37715.1"/>
    </source>
</evidence>
<organism evidence="2 3">
    <name type="scientific">Artemisia annua</name>
    <name type="common">Sweet wormwood</name>
    <dbReference type="NCBI Taxonomy" id="35608"/>
    <lineage>
        <taxon>Eukaryota</taxon>
        <taxon>Viridiplantae</taxon>
        <taxon>Streptophyta</taxon>
        <taxon>Embryophyta</taxon>
        <taxon>Tracheophyta</taxon>
        <taxon>Spermatophyta</taxon>
        <taxon>Magnoliopsida</taxon>
        <taxon>eudicotyledons</taxon>
        <taxon>Gunneridae</taxon>
        <taxon>Pentapetalae</taxon>
        <taxon>asterids</taxon>
        <taxon>campanulids</taxon>
        <taxon>Asterales</taxon>
        <taxon>Asteraceae</taxon>
        <taxon>Asteroideae</taxon>
        <taxon>Anthemideae</taxon>
        <taxon>Artemisiinae</taxon>
        <taxon>Artemisia</taxon>
    </lineage>
</organism>
<gene>
    <name evidence="2" type="ORF">CTI12_AA587830</name>
</gene>
<dbReference type="InterPro" id="IPR026960">
    <property type="entry name" value="RVT-Znf"/>
</dbReference>
<reference evidence="2 3" key="1">
    <citation type="journal article" date="2018" name="Mol. Plant">
        <title>The genome of Artemisia annua provides insight into the evolution of Asteraceae family and artemisinin biosynthesis.</title>
        <authorList>
            <person name="Shen Q."/>
            <person name="Zhang L."/>
            <person name="Liao Z."/>
            <person name="Wang S."/>
            <person name="Yan T."/>
            <person name="Shi P."/>
            <person name="Liu M."/>
            <person name="Fu X."/>
            <person name="Pan Q."/>
            <person name="Wang Y."/>
            <person name="Lv Z."/>
            <person name="Lu X."/>
            <person name="Zhang F."/>
            <person name="Jiang W."/>
            <person name="Ma Y."/>
            <person name="Chen M."/>
            <person name="Hao X."/>
            <person name="Li L."/>
            <person name="Tang Y."/>
            <person name="Lv G."/>
            <person name="Zhou Y."/>
            <person name="Sun X."/>
            <person name="Brodelius P.E."/>
            <person name="Rose J.K.C."/>
            <person name="Tang K."/>
        </authorList>
    </citation>
    <scope>NUCLEOTIDE SEQUENCE [LARGE SCALE GENOMIC DNA]</scope>
    <source>
        <strain evidence="3">cv. Huhao1</strain>
        <tissue evidence="2">Leaf</tissue>
    </source>
</reference>
<comment type="caution">
    <text evidence="2">The sequence shown here is derived from an EMBL/GenBank/DDBJ whole genome shotgun (WGS) entry which is preliminary data.</text>
</comment>
<evidence type="ECO:0000313" key="3">
    <source>
        <dbReference type="Proteomes" id="UP000245207"/>
    </source>
</evidence>
<dbReference type="CDD" id="cd06222">
    <property type="entry name" value="RNase_H_like"/>
    <property type="match status" value="1"/>
</dbReference>
<sequence>MEMREACRRKLIDAKYRSNESNLSSSSPRKYSVSPVWKKISSLVHLQSSSGDIARKGLIHCVGRGNKPRFWEDHWVEGYILKVSFLRMFALAIHKSGLVCNFGFWEDRQWNWDVKFRRRLFDWNMDQFEAFSSLLNSMMLVASNDDKVIWSFDSLGKFSPKSFSYEVENMNYHGNPLLSSIWKIKVPSKARLLCWQVLSSNLPTRDLLSRIGVISEDHIECPVCNSNMESIDHFLFIAKFGLLFGGLSFSDVCKVERPFQWCPPDDGSLKFSVDGSTKGKPRLVGIGDLLRNSEGVVVALTVAIKEACKMLNKKVEFKSVNIVIENDSLNAVSWARTPIKRPWRLLSYFQEVGFFLSSCLSHSIVHVHRECNSNADKLAKDGVFRTSPLAIWKDDWVILSRNESEG</sequence>
<dbReference type="InterPro" id="IPR036397">
    <property type="entry name" value="RNaseH_sf"/>
</dbReference>
<proteinExistence type="predicted"/>